<dbReference type="InterPro" id="IPR041679">
    <property type="entry name" value="DNA2/NAM7-like_C"/>
</dbReference>
<dbReference type="EMBL" id="JBGBPQ010000011">
    <property type="protein sequence ID" value="KAL1516027.1"/>
    <property type="molecule type" value="Genomic_DNA"/>
</dbReference>
<dbReference type="InterPro" id="IPR001202">
    <property type="entry name" value="WW_dom"/>
</dbReference>
<feature type="region of interest" description="Disordered" evidence="1">
    <location>
        <begin position="716"/>
        <end position="745"/>
    </location>
</feature>
<dbReference type="GO" id="GO:0031048">
    <property type="term" value="P:regulatory ncRNA-mediated heterochromatin formation"/>
    <property type="evidence" value="ECO:0007669"/>
    <property type="project" value="TreeGrafter"/>
</dbReference>
<dbReference type="InterPro" id="IPR041677">
    <property type="entry name" value="DNA2/NAM7_AAA_11"/>
</dbReference>
<gene>
    <name evidence="3" type="ORF">AB1Y20_002640</name>
</gene>
<proteinExistence type="predicted"/>
<evidence type="ECO:0000259" key="2">
    <source>
        <dbReference type="PROSITE" id="PS50020"/>
    </source>
</evidence>
<dbReference type="InterPro" id="IPR045055">
    <property type="entry name" value="DNA2/NAM7-like"/>
</dbReference>
<feature type="domain" description="WW" evidence="2">
    <location>
        <begin position="1615"/>
        <end position="1649"/>
    </location>
</feature>
<feature type="compositionally biased region" description="Low complexity" evidence="1">
    <location>
        <begin position="672"/>
        <end position="687"/>
    </location>
</feature>
<feature type="region of interest" description="Disordered" evidence="1">
    <location>
        <begin position="662"/>
        <end position="693"/>
    </location>
</feature>
<dbReference type="CDD" id="cd00201">
    <property type="entry name" value="WW"/>
    <property type="match status" value="1"/>
</dbReference>
<organism evidence="3 4">
    <name type="scientific">Prymnesium parvum</name>
    <name type="common">Toxic golden alga</name>
    <dbReference type="NCBI Taxonomy" id="97485"/>
    <lineage>
        <taxon>Eukaryota</taxon>
        <taxon>Haptista</taxon>
        <taxon>Haptophyta</taxon>
        <taxon>Prymnesiophyceae</taxon>
        <taxon>Prymnesiales</taxon>
        <taxon>Prymnesiaceae</taxon>
        <taxon>Prymnesium</taxon>
    </lineage>
</organism>
<dbReference type="CDD" id="cd18808">
    <property type="entry name" value="SF1_C_Upf1"/>
    <property type="match status" value="1"/>
</dbReference>
<feature type="compositionally biased region" description="Basic and acidic residues" evidence="1">
    <location>
        <begin position="1351"/>
        <end position="1364"/>
    </location>
</feature>
<sequence>MEAVPKEAAAQALQEVLRSAAEHADGALAARLLAVPRGLKVAIAALCWEDVSLSVSARVLSRLPPAEACASLALHHFFSSADWLAAARTYAATLQLKLQRLSRSAQIREARAWTKLALRVATDPLAAPGTGLPLAELQQAVTDLRFREGEADDLRHVVWQLARVIEAGPKIAAELRAGGEGTTWASQQLAPSWAELNGSMVRELEPNRGEGGSYAELRHYLGVHFDLYREDFIRPVRQIVAAVRTGERPPTSARVWRGATLCEMSVGKPNGILYRLQMPHASQDLVGDDDSVPPPPVASFMNGSLLLLSADDFATGRLAVVTSAMAAAKLADGTVFVQMLADSVNDQKEVAAAAASAALAVQLVEHQGVQISVLEPGIYWGAYSPVLTALQAAAAEPRKLALLDCLLACDGCDSVPDFLRKSGRKAERCRDGVPYNVRPIYNLTDQSEPLMIDDYSRSWPEEGTSLDRWQLDAARALLFHRLALVQGPPGTGKTFVGLIVVRAMLTNAALWTSVAAEPAGGGEAEEKAPADSEARPILVLCQTNHALDQFLEGIYEFEPRVIRVGGRSQSELMQSRNLTKLLDDAKEHRAPSERNSRSQVGGECKRAQAALADALEHFQRVWSHGVVLSGPELLRHNPNVTGALHNELLILDSERMARWMSGRSMQEEARAHATASPASTSAATPRAQGEILEPPHPADAALRAAAIPAAADSNGDAGFRGGYRGAPPPSLPPSPPGGWMGGAPRGVAPAWEASGGVEVMGEWELDDVERAANEKYRELRRLEFLNSMAASQRAKLYHLLRERSKEPSANRLTAALREYRRLNAALASLDEAESLRVLRSAAVVGMTTTGAAKYQALVRKLGCRVIVIEEAAEVLEAHVLASISPDTQQVLLIGDHKQLRPSVACFELTLNYGLDISLFERCLNKKVPFVCLRTQRRMRPAISRLVHPIYPELRDHPSVHGRPSVMTLASNVHFITHSYHEVIDGDLRSPKNDHERLVILYLTGLLLGAGYQQEKITILSAYVGQLLALKASLEASGMSKVLLKTVDAYQGEENDIILLTLVRSNSIGKLGFTAVHNRVCVALSRARIGFYCVCNLEMLAAKNQLWDQLLRNLRRERRCSPLIPLLTPKLHRERVEMWRAERRETGMRKAERSEEEERVRAIVPEGAKAGDNVRIETAHGIFDIQVPEGCVPGDVIDIMRPATLDEQASRHPVEGEAEAEQPDVKAANDAAGGKALDGANEMQPQATDEASNAAAEEAGKQSVDEEVGGKVDAEPGSKAADEETGDQAVDEAPEDKGAAGDEAVAMKPGDEKASASVDEAVEAGEGAGTSAVEEPEHKPADEEMATQTLDEEVRERTTEGEVGKETSASPLESAGGEALAAGSRSEAAVEMASKALDEAESTMLPPSTPVPLLKRHSGSGTQSATLKRTTSREPRSLARTPSVTPGVGAHDEYAAGIERAESPPPPPLPDEEETWDGTLVPRLERLAEGHSDELALCGRPLNCGHVCCRLVHSAGRELDCICRQCDGETFFSQAEVRRWHILKEVLTVYRRQPSAQDSIFPAVAAQAALSGLQPYHPPASHDMMVEMGPACGNQSARHHSGASRSHEAPQASEKRQLPPPWVECFSKSQNRPFFFNPTTQEKRWNMSKTQAQEEAEAAAMEAASRKRPRARPPSPTFNVLE</sequence>
<keyword evidence="4" id="KW-1185">Reference proteome</keyword>
<comment type="caution">
    <text evidence="3">The sequence shown here is derived from an EMBL/GenBank/DDBJ whole genome shotgun (WGS) entry which is preliminary data.</text>
</comment>
<evidence type="ECO:0000256" key="1">
    <source>
        <dbReference type="SAM" id="MobiDB-lite"/>
    </source>
</evidence>
<name>A0AB34J9M6_PRYPA</name>
<dbReference type="Gene3D" id="3.40.50.300">
    <property type="entry name" value="P-loop containing nucleotide triphosphate hydrolases"/>
    <property type="match status" value="3"/>
</dbReference>
<feature type="compositionally biased region" description="Low complexity" evidence="1">
    <location>
        <begin position="1371"/>
        <end position="1388"/>
    </location>
</feature>
<dbReference type="InterPro" id="IPR047187">
    <property type="entry name" value="SF1_C_Upf1"/>
</dbReference>
<dbReference type="GO" id="GO:0004386">
    <property type="term" value="F:helicase activity"/>
    <property type="evidence" value="ECO:0007669"/>
    <property type="project" value="InterPro"/>
</dbReference>
<accession>A0AB34J9M6</accession>
<feature type="compositionally biased region" description="Polar residues" evidence="1">
    <location>
        <begin position="1418"/>
        <end position="1428"/>
    </location>
</feature>
<feature type="region of interest" description="Disordered" evidence="1">
    <location>
        <begin position="1632"/>
        <end position="1681"/>
    </location>
</feature>
<feature type="compositionally biased region" description="Basic and acidic residues" evidence="1">
    <location>
        <begin position="1257"/>
        <end position="1281"/>
    </location>
</feature>
<dbReference type="GO" id="GO:0031380">
    <property type="term" value="C:nuclear RNA-directed RNA polymerase complex"/>
    <property type="evidence" value="ECO:0007669"/>
    <property type="project" value="TreeGrafter"/>
</dbReference>
<feature type="compositionally biased region" description="Acidic residues" evidence="1">
    <location>
        <begin position="1282"/>
        <end position="1293"/>
    </location>
</feature>
<dbReference type="Pfam" id="PF13086">
    <property type="entry name" value="AAA_11"/>
    <property type="match status" value="1"/>
</dbReference>
<dbReference type="PROSITE" id="PS50020">
    <property type="entry name" value="WW_DOMAIN_2"/>
    <property type="match status" value="1"/>
</dbReference>
<evidence type="ECO:0000313" key="3">
    <source>
        <dbReference type="EMBL" id="KAL1516027.1"/>
    </source>
</evidence>
<dbReference type="PANTHER" id="PTHR10887:SF341">
    <property type="entry name" value="NFX1-TYPE ZINC FINGER-CONTAINING PROTEIN 1"/>
    <property type="match status" value="1"/>
</dbReference>
<dbReference type="Pfam" id="PF13087">
    <property type="entry name" value="AAA_12"/>
    <property type="match status" value="1"/>
</dbReference>
<reference evidence="3 4" key="1">
    <citation type="journal article" date="2024" name="Science">
        <title>Giant polyketide synthase enzymes in the biosynthesis of giant marine polyether toxins.</title>
        <authorList>
            <person name="Fallon T.R."/>
            <person name="Shende V.V."/>
            <person name="Wierzbicki I.H."/>
            <person name="Pendleton A.L."/>
            <person name="Watervoot N.F."/>
            <person name="Auber R.P."/>
            <person name="Gonzalez D.J."/>
            <person name="Wisecaver J.H."/>
            <person name="Moore B.S."/>
        </authorList>
    </citation>
    <scope>NUCLEOTIDE SEQUENCE [LARGE SCALE GENOMIC DNA]</scope>
    <source>
        <strain evidence="3 4">12B1</strain>
    </source>
</reference>
<dbReference type="InterPro" id="IPR027417">
    <property type="entry name" value="P-loop_NTPase"/>
</dbReference>
<dbReference type="Pfam" id="PF00397">
    <property type="entry name" value="WW"/>
    <property type="match status" value="1"/>
</dbReference>
<protein>
    <recommendedName>
        <fullName evidence="2">WW domain-containing protein</fullName>
    </recommendedName>
</protein>
<feature type="compositionally biased region" description="Basic and acidic residues" evidence="1">
    <location>
        <begin position="1604"/>
        <end position="1616"/>
    </location>
</feature>
<dbReference type="PANTHER" id="PTHR10887">
    <property type="entry name" value="DNA2/NAM7 HELICASE FAMILY"/>
    <property type="match status" value="1"/>
</dbReference>
<evidence type="ECO:0000313" key="4">
    <source>
        <dbReference type="Proteomes" id="UP001515480"/>
    </source>
</evidence>
<feature type="region of interest" description="Disordered" evidence="1">
    <location>
        <begin position="1230"/>
        <end position="1448"/>
    </location>
</feature>
<dbReference type="Gene3D" id="2.20.70.10">
    <property type="match status" value="1"/>
</dbReference>
<dbReference type="Proteomes" id="UP001515480">
    <property type="component" value="Unassembled WGS sequence"/>
</dbReference>
<feature type="region of interest" description="Disordered" evidence="1">
    <location>
        <begin position="1206"/>
        <end position="1225"/>
    </location>
</feature>
<feature type="region of interest" description="Disordered" evidence="1">
    <location>
        <begin position="1587"/>
        <end position="1618"/>
    </location>
</feature>
<dbReference type="SUPFAM" id="SSF52540">
    <property type="entry name" value="P-loop containing nucleoside triphosphate hydrolases"/>
    <property type="match status" value="1"/>
</dbReference>
<feature type="compositionally biased region" description="Pro residues" evidence="1">
    <location>
        <begin position="726"/>
        <end position="736"/>
    </location>
</feature>